<keyword evidence="4" id="KW-0648">Protein biosynthesis</keyword>
<dbReference type="InterPro" id="IPR042558">
    <property type="entry name" value="Gln-tRNA-synth_Ib_RNA-bd_N_1"/>
</dbReference>
<evidence type="ECO:0000256" key="1">
    <source>
        <dbReference type="ARBA" id="ARBA00022598"/>
    </source>
</evidence>
<name>A0AAW2JRI8_SESRA</name>
<dbReference type="InterPro" id="IPR042559">
    <property type="entry name" value="Gln-tRNA-synth_Ib_RNA-bd_N_2"/>
</dbReference>
<organism evidence="7">
    <name type="scientific">Sesamum radiatum</name>
    <name type="common">Black benniseed</name>
    <dbReference type="NCBI Taxonomy" id="300843"/>
    <lineage>
        <taxon>Eukaryota</taxon>
        <taxon>Viridiplantae</taxon>
        <taxon>Streptophyta</taxon>
        <taxon>Embryophyta</taxon>
        <taxon>Tracheophyta</taxon>
        <taxon>Spermatophyta</taxon>
        <taxon>Magnoliopsida</taxon>
        <taxon>eudicotyledons</taxon>
        <taxon>Gunneridae</taxon>
        <taxon>Pentapetalae</taxon>
        <taxon>asterids</taxon>
        <taxon>lamiids</taxon>
        <taxon>Lamiales</taxon>
        <taxon>Pedaliaceae</taxon>
        <taxon>Sesamum</taxon>
    </lineage>
</organism>
<evidence type="ECO:0000259" key="6">
    <source>
        <dbReference type="Pfam" id="PF04558"/>
    </source>
</evidence>
<dbReference type="GO" id="GO:0006418">
    <property type="term" value="P:tRNA aminoacylation for protein translation"/>
    <property type="evidence" value="ECO:0007669"/>
    <property type="project" value="InterPro"/>
</dbReference>
<keyword evidence="2" id="KW-0547">Nucleotide-binding</keyword>
<feature type="domain" description="Glutaminyl-tRNA synthetase class Ib non-specific RNA-binding" evidence="6">
    <location>
        <begin position="15"/>
        <end position="170"/>
    </location>
</feature>
<dbReference type="FunFam" id="1.10.10.2420:FF:000001">
    <property type="entry name" value="Glutamine--tRNA ligase cytoplasmic"/>
    <property type="match status" value="1"/>
</dbReference>
<evidence type="ECO:0000256" key="5">
    <source>
        <dbReference type="ARBA" id="ARBA00023146"/>
    </source>
</evidence>
<sequence length="174" mass="18897">MVGKNESESGGDKPLDLFLKIGLDERTAENTVANSKVTANLTAVIHEAAVADGCDRTVGNLLYTVATKFPANALVHRPTLVKYIVSSKIRTPAQLEAAFSFVAATASDNLNVVDFEAACGVGIEVSLEDIENAVDEIFKENKAIIVEQRYRTNVGELFGYVRKKQPWADPKIVK</sequence>
<dbReference type="GO" id="GO:0005737">
    <property type="term" value="C:cytoplasm"/>
    <property type="evidence" value="ECO:0007669"/>
    <property type="project" value="InterPro"/>
</dbReference>
<gene>
    <name evidence="7" type="ORF">Sradi_6723400</name>
</gene>
<keyword evidence="1 7" id="KW-0436">Ligase</keyword>
<keyword evidence="3" id="KW-0067">ATP-binding</keyword>
<dbReference type="AlphaFoldDB" id="A0AAW2JRI8"/>
<dbReference type="Pfam" id="PF04558">
    <property type="entry name" value="tRNA_synt_1c_R1"/>
    <property type="match status" value="1"/>
</dbReference>
<proteinExistence type="predicted"/>
<dbReference type="InterPro" id="IPR007639">
    <property type="entry name" value="Gln-tRNA-synth_Ib_RNA-bd_N"/>
</dbReference>
<evidence type="ECO:0000256" key="2">
    <source>
        <dbReference type="ARBA" id="ARBA00022741"/>
    </source>
</evidence>
<comment type="caution">
    <text evidence="7">The sequence shown here is derived from an EMBL/GenBank/DDBJ whole genome shotgun (WGS) entry which is preliminary data.</text>
</comment>
<dbReference type="Gene3D" id="1.10.10.2420">
    <property type="match status" value="1"/>
</dbReference>
<dbReference type="GO" id="GO:0004812">
    <property type="term" value="F:aminoacyl-tRNA ligase activity"/>
    <property type="evidence" value="ECO:0007669"/>
    <property type="project" value="UniProtKB-KW"/>
</dbReference>
<evidence type="ECO:0000256" key="4">
    <source>
        <dbReference type="ARBA" id="ARBA00022917"/>
    </source>
</evidence>
<dbReference type="EMBL" id="JACGWJ010000032">
    <property type="protein sequence ID" value="KAL0296713.1"/>
    <property type="molecule type" value="Genomic_DNA"/>
</dbReference>
<dbReference type="Gene3D" id="1.10.8.1290">
    <property type="entry name" value="Glutaminyl-tRNA synthetase, non-specific RNA binding region part 1, domain 1"/>
    <property type="match status" value="1"/>
</dbReference>
<feature type="non-terminal residue" evidence="7">
    <location>
        <position position="174"/>
    </location>
</feature>
<reference evidence="7" key="1">
    <citation type="submission" date="2020-06" db="EMBL/GenBank/DDBJ databases">
        <authorList>
            <person name="Li T."/>
            <person name="Hu X."/>
            <person name="Zhang T."/>
            <person name="Song X."/>
            <person name="Zhang H."/>
            <person name="Dai N."/>
            <person name="Sheng W."/>
            <person name="Hou X."/>
            <person name="Wei L."/>
        </authorList>
    </citation>
    <scope>NUCLEOTIDE SEQUENCE</scope>
    <source>
        <strain evidence="7">G02</strain>
        <tissue evidence="7">Leaf</tissue>
    </source>
</reference>
<protein>
    <submittedName>
        <fullName evidence="7">Glutamine--tRNA ligase, cytoplasmic</fullName>
    </submittedName>
</protein>
<evidence type="ECO:0000256" key="3">
    <source>
        <dbReference type="ARBA" id="ARBA00022840"/>
    </source>
</evidence>
<reference evidence="7" key="2">
    <citation type="journal article" date="2024" name="Plant">
        <title>Genomic evolution and insights into agronomic trait innovations of Sesamum species.</title>
        <authorList>
            <person name="Miao H."/>
            <person name="Wang L."/>
            <person name="Qu L."/>
            <person name="Liu H."/>
            <person name="Sun Y."/>
            <person name="Le M."/>
            <person name="Wang Q."/>
            <person name="Wei S."/>
            <person name="Zheng Y."/>
            <person name="Lin W."/>
            <person name="Duan Y."/>
            <person name="Cao H."/>
            <person name="Xiong S."/>
            <person name="Wang X."/>
            <person name="Wei L."/>
            <person name="Li C."/>
            <person name="Ma Q."/>
            <person name="Ju M."/>
            <person name="Zhao R."/>
            <person name="Li G."/>
            <person name="Mu C."/>
            <person name="Tian Q."/>
            <person name="Mei H."/>
            <person name="Zhang T."/>
            <person name="Gao T."/>
            <person name="Zhang H."/>
        </authorList>
    </citation>
    <scope>NUCLEOTIDE SEQUENCE</scope>
    <source>
        <strain evidence="7">G02</strain>
    </source>
</reference>
<dbReference type="FunFam" id="1.10.8.1290:FF:000002">
    <property type="entry name" value="Glutamine--tRNA ligase cytoplasmic"/>
    <property type="match status" value="1"/>
</dbReference>
<keyword evidence="5" id="KW-0030">Aminoacyl-tRNA synthetase</keyword>
<accession>A0AAW2JRI8</accession>
<evidence type="ECO:0000313" key="7">
    <source>
        <dbReference type="EMBL" id="KAL0296713.1"/>
    </source>
</evidence>
<dbReference type="GO" id="GO:0005524">
    <property type="term" value="F:ATP binding"/>
    <property type="evidence" value="ECO:0007669"/>
    <property type="project" value="UniProtKB-KW"/>
</dbReference>